<evidence type="ECO:0000313" key="3">
    <source>
        <dbReference type="EMBL" id="EJK60609.1"/>
    </source>
</evidence>
<dbReference type="AlphaFoldDB" id="K0S6S8"/>
<gene>
    <name evidence="3" type="ORF">THAOC_18999</name>
</gene>
<comment type="caution">
    <text evidence="3">The sequence shown here is derived from an EMBL/GenBank/DDBJ whole genome shotgun (WGS) entry which is preliminary data.</text>
</comment>
<keyword evidence="4" id="KW-1185">Reference proteome</keyword>
<keyword evidence="2" id="KW-0812">Transmembrane</keyword>
<feature type="region of interest" description="Disordered" evidence="1">
    <location>
        <begin position="127"/>
        <end position="154"/>
    </location>
</feature>
<dbReference type="eggNOG" id="ENOG502QYXR">
    <property type="taxonomic scope" value="Eukaryota"/>
</dbReference>
<protein>
    <submittedName>
        <fullName evidence="3">Uncharacterized protein</fullName>
    </submittedName>
</protein>
<accession>K0S6S8</accession>
<keyword evidence="2" id="KW-1133">Transmembrane helix</keyword>
<evidence type="ECO:0000256" key="1">
    <source>
        <dbReference type="SAM" id="MobiDB-lite"/>
    </source>
</evidence>
<evidence type="ECO:0000256" key="2">
    <source>
        <dbReference type="SAM" id="Phobius"/>
    </source>
</evidence>
<keyword evidence="2" id="KW-0472">Membrane</keyword>
<evidence type="ECO:0000313" key="4">
    <source>
        <dbReference type="Proteomes" id="UP000266841"/>
    </source>
</evidence>
<feature type="compositionally biased region" description="Low complexity" evidence="1">
    <location>
        <begin position="142"/>
        <end position="154"/>
    </location>
</feature>
<reference evidence="3 4" key="1">
    <citation type="journal article" date="2012" name="Genome Biol.">
        <title>Genome and low-iron response of an oceanic diatom adapted to chronic iron limitation.</title>
        <authorList>
            <person name="Lommer M."/>
            <person name="Specht M."/>
            <person name="Roy A.S."/>
            <person name="Kraemer L."/>
            <person name="Andreson R."/>
            <person name="Gutowska M.A."/>
            <person name="Wolf J."/>
            <person name="Bergner S.V."/>
            <person name="Schilhabel M.B."/>
            <person name="Klostermeier U.C."/>
            <person name="Beiko R.G."/>
            <person name="Rosenstiel P."/>
            <person name="Hippler M."/>
            <person name="Laroche J."/>
        </authorList>
    </citation>
    <scope>NUCLEOTIDE SEQUENCE [LARGE SCALE GENOMIC DNA]</scope>
    <source>
        <strain evidence="3 4">CCMP1005</strain>
    </source>
</reference>
<name>K0S6S8_THAOC</name>
<sequence length="262" mass="27318">SPTQTANSASGIYEKDLTTELTAEEMEVGEVNLRPSVGSRVGASLGELEACVEVSLMPTPPKNDAADARLSPDEIPIYDGIAVHTVWTRLQTGIEYVRKNYKPILGLTILVIASVISVGVVLGGKRNKSSAPVGNQSSMPSNTPGLPPTLLNGPNVSLSRGLCNGQVKNTNIKPLPSRKPTLRPSGSAYGFKSSAPIGNQPSMTLNTRPGQPLIPNRDAQSEPPSVSSGPNYLVGALAAPVVVGQTFLARSQDPTDGSAPCK</sequence>
<feature type="region of interest" description="Disordered" evidence="1">
    <location>
        <begin position="167"/>
        <end position="232"/>
    </location>
</feature>
<feature type="non-terminal residue" evidence="3">
    <location>
        <position position="1"/>
    </location>
</feature>
<dbReference type="Proteomes" id="UP000266841">
    <property type="component" value="Unassembled WGS sequence"/>
</dbReference>
<proteinExistence type="predicted"/>
<feature type="transmembrane region" description="Helical" evidence="2">
    <location>
        <begin position="104"/>
        <end position="124"/>
    </location>
</feature>
<organism evidence="3 4">
    <name type="scientific">Thalassiosira oceanica</name>
    <name type="common">Marine diatom</name>
    <dbReference type="NCBI Taxonomy" id="159749"/>
    <lineage>
        <taxon>Eukaryota</taxon>
        <taxon>Sar</taxon>
        <taxon>Stramenopiles</taxon>
        <taxon>Ochrophyta</taxon>
        <taxon>Bacillariophyta</taxon>
        <taxon>Coscinodiscophyceae</taxon>
        <taxon>Thalassiosirophycidae</taxon>
        <taxon>Thalassiosirales</taxon>
        <taxon>Thalassiosiraceae</taxon>
        <taxon>Thalassiosira</taxon>
    </lineage>
</organism>
<feature type="compositionally biased region" description="Polar residues" evidence="1">
    <location>
        <begin position="196"/>
        <end position="209"/>
    </location>
</feature>
<feature type="compositionally biased region" description="Polar residues" evidence="1">
    <location>
        <begin position="129"/>
        <end position="141"/>
    </location>
</feature>
<dbReference type="EMBL" id="AGNL01020859">
    <property type="protein sequence ID" value="EJK60609.1"/>
    <property type="molecule type" value="Genomic_DNA"/>
</dbReference>